<proteinExistence type="predicted"/>
<dbReference type="GO" id="GO:0009307">
    <property type="term" value="P:DNA restriction-modification system"/>
    <property type="evidence" value="ECO:0007669"/>
    <property type="project" value="InterPro"/>
</dbReference>
<reference evidence="1" key="1">
    <citation type="submission" date="2023-01" db="EMBL/GenBank/DDBJ databases">
        <title>Human gut microbiome strain richness.</title>
        <authorList>
            <person name="Chen-Liaw A."/>
        </authorList>
    </citation>
    <scope>NUCLEOTIDE SEQUENCE</scope>
    <source>
        <strain evidence="1">D55st1_G4_D55t1_190419</strain>
    </source>
</reference>
<keyword evidence="1" id="KW-0540">Nuclease</keyword>
<dbReference type="InterPro" id="IPR011338">
    <property type="entry name" value="BamHI/BglII/BstY"/>
</dbReference>
<dbReference type="Proteomes" id="UP001220658">
    <property type="component" value="Unassembled WGS sequence"/>
</dbReference>
<accession>A0AAW6FS58</accession>
<dbReference type="InterPro" id="IPR015278">
    <property type="entry name" value="BglII-like"/>
</dbReference>
<keyword evidence="1" id="KW-0255">Endonuclease</keyword>
<dbReference type="InterPro" id="IPR011335">
    <property type="entry name" value="Restrct_endonuc-II-like"/>
</dbReference>
<gene>
    <name evidence="1" type="ORF">POG00_03545</name>
</gene>
<keyword evidence="1" id="KW-0378">Hydrolase</keyword>
<dbReference type="AlphaFoldDB" id="A0AAW6FS58"/>
<dbReference type="Gene3D" id="3.40.91.20">
    <property type="match status" value="1"/>
</dbReference>
<organism evidence="1 2">
    <name type="scientific">Faecalitalea cylindroides</name>
    <dbReference type="NCBI Taxonomy" id="39483"/>
    <lineage>
        <taxon>Bacteria</taxon>
        <taxon>Bacillati</taxon>
        <taxon>Bacillota</taxon>
        <taxon>Erysipelotrichia</taxon>
        <taxon>Erysipelotrichales</taxon>
        <taxon>Erysipelotrichaceae</taxon>
        <taxon>Faecalitalea</taxon>
    </lineage>
</organism>
<dbReference type="SUPFAM" id="SSF52980">
    <property type="entry name" value="Restriction endonuclease-like"/>
    <property type="match status" value="1"/>
</dbReference>
<dbReference type="Pfam" id="PF09195">
    <property type="entry name" value="Endonuc-BglII"/>
    <property type="match status" value="1"/>
</dbReference>
<dbReference type="RefSeq" id="WP_195190941.1">
    <property type="nucleotide sequence ID" value="NZ_JADMUL010000007.1"/>
</dbReference>
<dbReference type="GO" id="GO:0003677">
    <property type="term" value="F:DNA binding"/>
    <property type="evidence" value="ECO:0007669"/>
    <property type="project" value="InterPro"/>
</dbReference>
<dbReference type="GO" id="GO:0009036">
    <property type="term" value="F:type II site-specific deoxyribonuclease activity"/>
    <property type="evidence" value="ECO:0007669"/>
    <property type="project" value="InterPro"/>
</dbReference>
<evidence type="ECO:0000313" key="1">
    <source>
        <dbReference type="EMBL" id="MDC0827780.1"/>
    </source>
</evidence>
<evidence type="ECO:0000313" key="2">
    <source>
        <dbReference type="Proteomes" id="UP001220658"/>
    </source>
</evidence>
<comment type="caution">
    <text evidence="1">The sequence shown here is derived from an EMBL/GenBank/DDBJ whole genome shotgun (WGS) entry which is preliminary data.</text>
</comment>
<name>A0AAW6FS58_9FIRM</name>
<sequence>MEFKIYSFRNAKIIFENDELYKNDWFELLDVLENISEDEVVNLFEISNRKDIKSLSEPINKIIDDRLKTKGWRRQCEIFNDSEYRPNSCEHKNPWTIDFSKNEFAIEVAFNHGQVVAWNLIKLVLAGELNHVEKDINTSVGIVVCATDKLKKNGGFDNAVGSFEKFLQHLKPMNNLLTIPIAVIGLCDFENYIIINKKVYKKNKLLSEDKNKKIDEIFEYLTVNNFNIAKNTKYRFDGKIIKNIPLISEKMKTILYNSRSNKQTQLAKYLIDDNWKVININDVYSYEDLDVIINDYHV</sequence>
<dbReference type="EMBL" id="JAQNCK010000007">
    <property type="protein sequence ID" value="MDC0827780.1"/>
    <property type="molecule type" value="Genomic_DNA"/>
</dbReference>
<protein>
    <submittedName>
        <fullName evidence="1">BglII/BstYI family type II restriction endonuclease</fullName>
    </submittedName>
</protein>
<dbReference type="GO" id="GO:0000287">
    <property type="term" value="F:magnesium ion binding"/>
    <property type="evidence" value="ECO:0007669"/>
    <property type="project" value="InterPro"/>
</dbReference>